<dbReference type="SUPFAM" id="SSF53474">
    <property type="entry name" value="alpha/beta-Hydrolases"/>
    <property type="match status" value="1"/>
</dbReference>
<evidence type="ECO:0000313" key="3">
    <source>
        <dbReference type="Proteomes" id="UP000219482"/>
    </source>
</evidence>
<dbReference type="InterPro" id="IPR029058">
    <property type="entry name" value="AB_hydrolase_fold"/>
</dbReference>
<name>A0A286GT99_9ACTN</name>
<dbReference type="GO" id="GO:0042952">
    <property type="term" value="P:beta-ketoadipate pathway"/>
    <property type="evidence" value="ECO:0007669"/>
    <property type="project" value="InterPro"/>
</dbReference>
<organism evidence="2 3">
    <name type="scientific">Blastococcus haudaquaticus</name>
    <dbReference type="NCBI Taxonomy" id="1938745"/>
    <lineage>
        <taxon>Bacteria</taxon>
        <taxon>Bacillati</taxon>
        <taxon>Actinomycetota</taxon>
        <taxon>Actinomycetes</taxon>
        <taxon>Geodermatophilales</taxon>
        <taxon>Geodermatophilaceae</taxon>
        <taxon>Blastococcus</taxon>
    </lineage>
</organism>
<dbReference type="EMBL" id="OCNK01000002">
    <property type="protein sequence ID" value="SOD98426.1"/>
    <property type="molecule type" value="Genomic_DNA"/>
</dbReference>
<evidence type="ECO:0000259" key="1">
    <source>
        <dbReference type="Pfam" id="PF00561"/>
    </source>
</evidence>
<dbReference type="RefSeq" id="WP_097183618.1">
    <property type="nucleotide sequence ID" value="NZ_OCNK01000002.1"/>
</dbReference>
<dbReference type="InterPro" id="IPR000073">
    <property type="entry name" value="AB_hydrolase_1"/>
</dbReference>
<feature type="domain" description="AB hydrolase-1" evidence="1">
    <location>
        <begin position="17"/>
        <end position="241"/>
    </location>
</feature>
<dbReference type="PRINTS" id="PR00111">
    <property type="entry name" value="ABHYDROLASE"/>
</dbReference>
<accession>A0A286GT99</accession>
<dbReference type="AlphaFoldDB" id="A0A286GT99"/>
<dbReference type="InterPro" id="IPR026968">
    <property type="entry name" value="PcaD/CatD"/>
</dbReference>
<protein>
    <submittedName>
        <fullName evidence="2">3-oxoadipate enol-lactonase</fullName>
    </submittedName>
</protein>
<dbReference type="PANTHER" id="PTHR43798">
    <property type="entry name" value="MONOACYLGLYCEROL LIPASE"/>
    <property type="match status" value="1"/>
</dbReference>
<dbReference type="OrthoDB" id="9802489at2"/>
<gene>
    <name evidence="2" type="ORF">SAMN06272739_1891</name>
</gene>
<proteinExistence type="predicted"/>
<dbReference type="Pfam" id="PF00561">
    <property type="entry name" value="Abhydrolase_1"/>
    <property type="match status" value="1"/>
</dbReference>
<dbReference type="Proteomes" id="UP000219482">
    <property type="component" value="Unassembled WGS sequence"/>
</dbReference>
<dbReference type="Gene3D" id="3.40.50.1820">
    <property type="entry name" value="alpha/beta hydrolase"/>
    <property type="match status" value="1"/>
</dbReference>
<dbReference type="InterPro" id="IPR050266">
    <property type="entry name" value="AB_hydrolase_sf"/>
</dbReference>
<dbReference type="GO" id="GO:0047570">
    <property type="term" value="F:3-oxoadipate enol-lactonase activity"/>
    <property type="evidence" value="ECO:0007669"/>
    <property type="project" value="InterPro"/>
</dbReference>
<evidence type="ECO:0000313" key="2">
    <source>
        <dbReference type="EMBL" id="SOD98426.1"/>
    </source>
</evidence>
<reference evidence="3" key="1">
    <citation type="submission" date="2017-09" db="EMBL/GenBank/DDBJ databases">
        <authorList>
            <person name="Varghese N."/>
            <person name="Submissions S."/>
        </authorList>
    </citation>
    <scope>NUCLEOTIDE SEQUENCE [LARGE SCALE GENOMIC DNA]</scope>
    <source>
        <strain evidence="3">DSM 44270</strain>
    </source>
</reference>
<dbReference type="NCBIfam" id="TIGR02427">
    <property type="entry name" value="protocat_pcaD"/>
    <property type="match status" value="1"/>
</dbReference>
<sequence>MTAVDVSYTEDGPADAPAVVLSNSLGATRAMWDAQVPALAERFRVITYDTRGHGESPVPDGPYALDDLVDDVVALLDRLGIERAHVAGLSLGGMTGMRLAAREPARVDRLVLLCTSALLGPRQNWLDRARTARTEGMAALAPVVVGRWFTPEFAAAEPATVARMQAMIASQPGEGYAGCCEAIADMDVRADLPAITAPTLVISGWQDPATPPEHQQAIVDAVPGAELLTVSPGAHLANVEQPLQVTGALLGHFDAAGGTA</sequence>
<keyword evidence="3" id="KW-1185">Reference proteome</keyword>